<accession>A0A4R6SZ99</accession>
<gene>
    <name evidence="1" type="ORF">ATK78_0213</name>
</gene>
<organism evidence="1 2">
    <name type="scientific">Pedobacter metabolipauper</name>
    <dbReference type="NCBI Taxonomy" id="425513"/>
    <lineage>
        <taxon>Bacteria</taxon>
        <taxon>Pseudomonadati</taxon>
        <taxon>Bacteroidota</taxon>
        <taxon>Sphingobacteriia</taxon>
        <taxon>Sphingobacteriales</taxon>
        <taxon>Sphingobacteriaceae</taxon>
        <taxon>Pedobacter</taxon>
    </lineage>
</organism>
<dbReference type="Proteomes" id="UP000295620">
    <property type="component" value="Unassembled WGS sequence"/>
</dbReference>
<dbReference type="RefSeq" id="WP_133574204.1">
    <property type="nucleotide sequence ID" value="NZ_SNYC01000003.1"/>
</dbReference>
<dbReference type="AlphaFoldDB" id="A0A4R6SZ99"/>
<evidence type="ECO:0000313" key="2">
    <source>
        <dbReference type="Proteomes" id="UP000295620"/>
    </source>
</evidence>
<keyword evidence="2" id="KW-1185">Reference proteome</keyword>
<sequence length="95" mass="11011">MALQETKELLDRIKHHDKLLITVNENCAIALPDDILQKLLQPHKLAHYCFVFIDQGSETYKVDLQNMTISDGQLAFWFAKSDFQQSTKNLWHPGL</sequence>
<reference evidence="1 2" key="1">
    <citation type="submission" date="2019-03" db="EMBL/GenBank/DDBJ databases">
        <title>Genomic Encyclopedia of Archaeal and Bacterial Type Strains, Phase II (KMG-II): from individual species to whole genera.</title>
        <authorList>
            <person name="Goeker M."/>
        </authorList>
    </citation>
    <scope>NUCLEOTIDE SEQUENCE [LARGE SCALE GENOMIC DNA]</scope>
    <source>
        <strain evidence="1 2">DSM 19035</strain>
    </source>
</reference>
<comment type="caution">
    <text evidence="1">The sequence shown here is derived from an EMBL/GenBank/DDBJ whole genome shotgun (WGS) entry which is preliminary data.</text>
</comment>
<name>A0A4R6SZ99_9SPHI</name>
<proteinExistence type="predicted"/>
<dbReference type="EMBL" id="SNYC01000003">
    <property type="protein sequence ID" value="TDQ11099.1"/>
    <property type="molecule type" value="Genomic_DNA"/>
</dbReference>
<evidence type="ECO:0000313" key="1">
    <source>
        <dbReference type="EMBL" id="TDQ11099.1"/>
    </source>
</evidence>
<protein>
    <submittedName>
        <fullName evidence="1">Uncharacterized protein</fullName>
    </submittedName>
</protein>